<dbReference type="VEuPathDB" id="TriTrypDB:C4B63_51g198"/>
<keyword evidence="1" id="KW-0175">Coiled coil</keyword>
<proteinExistence type="predicted"/>
<name>A0A2V2V1T8_TRYCR</name>
<dbReference type="VEuPathDB" id="TriTrypDB:TcBrA4_0073560"/>
<dbReference type="VEuPathDB" id="TriTrypDB:TcCLB.511847.40"/>
<reference evidence="2 3" key="1">
    <citation type="journal article" date="2018" name="Microb. Genom.">
        <title>Expanding an expanded genome: long-read sequencing of Trypanosoma cruzi.</title>
        <authorList>
            <person name="Berna L."/>
            <person name="Rodriguez M."/>
            <person name="Chiribao M.L."/>
            <person name="Parodi-Talice A."/>
            <person name="Pita S."/>
            <person name="Rijo G."/>
            <person name="Alvarez-Valin F."/>
            <person name="Robello C."/>
        </authorList>
    </citation>
    <scope>NUCLEOTIDE SEQUENCE [LARGE SCALE GENOMIC DNA]</scope>
    <source>
        <strain evidence="2 3">Dm28c</strain>
    </source>
</reference>
<evidence type="ECO:0000313" key="3">
    <source>
        <dbReference type="Proteomes" id="UP000246121"/>
    </source>
</evidence>
<dbReference type="VEuPathDB" id="TriTrypDB:TcYC6_0101760"/>
<dbReference type="VEuPathDB" id="TriTrypDB:TcCLB.506227.100"/>
<protein>
    <submittedName>
        <fullName evidence="2">Uncharacterized protein</fullName>
    </submittedName>
</protein>
<dbReference type="VEuPathDB" id="TriTrypDB:BCY84_05152"/>
<dbReference type="VEuPathDB" id="TriTrypDB:TcCL_NonESM09484"/>
<dbReference type="VEuPathDB" id="TriTrypDB:C3747_200g50c"/>
<dbReference type="OrthoDB" id="271770at2759"/>
<evidence type="ECO:0000313" key="2">
    <source>
        <dbReference type="EMBL" id="PWU90320.1"/>
    </source>
</evidence>
<accession>A0A2V2V1T8</accession>
<organism evidence="2 3">
    <name type="scientific">Trypanosoma cruzi</name>
    <dbReference type="NCBI Taxonomy" id="5693"/>
    <lineage>
        <taxon>Eukaryota</taxon>
        <taxon>Discoba</taxon>
        <taxon>Euglenozoa</taxon>
        <taxon>Kinetoplastea</taxon>
        <taxon>Metakinetoplastina</taxon>
        <taxon>Trypanosomatida</taxon>
        <taxon>Trypanosomatidae</taxon>
        <taxon>Trypanosoma</taxon>
        <taxon>Schizotrypanum</taxon>
    </lineage>
</organism>
<evidence type="ECO:0000256" key="1">
    <source>
        <dbReference type="SAM" id="Coils"/>
    </source>
</evidence>
<dbReference type="EMBL" id="PRFA01000051">
    <property type="protein sequence ID" value="PWU90320.1"/>
    <property type="molecule type" value="Genomic_DNA"/>
</dbReference>
<gene>
    <name evidence="2" type="ORF">C4B63_51g198</name>
</gene>
<dbReference type="VEuPathDB" id="TriTrypDB:TcG_05368"/>
<comment type="caution">
    <text evidence="2">The sequence shown here is derived from an EMBL/GenBank/DDBJ whole genome shotgun (WGS) entry which is preliminary data.</text>
</comment>
<sequence length="114" mass="13159">MNLEIGQLRERNARLREENSKLRMRLNQERQHVASEGMDGGHGELEVGLCKDLIREKEKQATILALHDELTRLNRQCAVYADALEEARGNFVEVKRLYGELNNLLDHFNGPKHP</sequence>
<dbReference type="AlphaFoldDB" id="A0A2V2V1T8"/>
<feature type="coiled-coil region" evidence="1">
    <location>
        <begin position="5"/>
        <end position="32"/>
    </location>
</feature>
<dbReference type="Proteomes" id="UP000246121">
    <property type="component" value="Unassembled WGS sequence"/>
</dbReference>